<evidence type="ECO:0000256" key="1">
    <source>
        <dbReference type="ARBA" id="ARBA00022441"/>
    </source>
</evidence>
<organism evidence="3 4">
    <name type="scientific">Lichtheimia ornata</name>
    <dbReference type="NCBI Taxonomy" id="688661"/>
    <lineage>
        <taxon>Eukaryota</taxon>
        <taxon>Fungi</taxon>
        <taxon>Fungi incertae sedis</taxon>
        <taxon>Mucoromycota</taxon>
        <taxon>Mucoromycotina</taxon>
        <taxon>Mucoromycetes</taxon>
        <taxon>Mucorales</taxon>
        <taxon>Lichtheimiaceae</taxon>
        <taxon>Lichtheimia</taxon>
    </lineage>
</organism>
<comment type="caution">
    <text evidence="3">The sequence shown here is derived from an EMBL/GenBank/DDBJ whole genome shotgun (WGS) entry which is preliminary data.</text>
</comment>
<protein>
    <recommendedName>
        <fullName evidence="5">Kelch repeat protein</fullName>
    </recommendedName>
</protein>
<dbReference type="Pfam" id="PF24681">
    <property type="entry name" value="Kelch_KLHDC2_KLHL20_DRC7"/>
    <property type="match status" value="1"/>
</dbReference>
<evidence type="ECO:0008006" key="5">
    <source>
        <dbReference type="Google" id="ProtNLM"/>
    </source>
</evidence>
<dbReference type="PANTHER" id="PTHR46093:SF18">
    <property type="entry name" value="FIBRONECTIN TYPE-III DOMAIN-CONTAINING PROTEIN"/>
    <property type="match status" value="1"/>
</dbReference>
<name>A0AAD7XWX1_9FUNG</name>
<reference evidence="3 4" key="1">
    <citation type="submission" date="2023-03" db="EMBL/GenBank/DDBJ databases">
        <title>Genome sequence of Lichtheimia ornata CBS 291.66.</title>
        <authorList>
            <person name="Mohabir J.T."/>
            <person name="Shea T.P."/>
            <person name="Kurbessoian T."/>
            <person name="Berby B."/>
            <person name="Fontaine J."/>
            <person name="Livny J."/>
            <person name="Gnirke A."/>
            <person name="Stajich J.E."/>
            <person name="Cuomo C.A."/>
        </authorList>
    </citation>
    <scope>NUCLEOTIDE SEQUENCE [LARGE SCALE GENOMIC DNA]</scope>
    <source>
        <strain evidence="3">CBS 291.66</strain>
    </source>
</reference>
<evidence type="ECO:0000313" key="4">
    <source>
        <dbReference type="Proteomes" id="UP001234581"/>
    </source>
</evidence>
<dbReference type="AlphaFoldDB" id="A0AAD7XWX1"/>
<dbReference type="EMBL" id="JARTCD010000014">
    <property type="protein sequence ID" value="KAJ8660154.1"/>
    <property type="molecule type" value="Genomic_DNA"/>
</dbReference>
<dbReference type="InterPro" id="IPR015915">
    <property type="entry name" value="Kelch-typ_b-propeller"/>
</dbReference>
<keyword evidence="4" id="KW-1185">Reference proteome</keyword>
<keyword evidence="1" id="KW-0880">Kelch repeat</keyword>
<evidence type="ECO:0000313" key="3">
    <source>
        <dbReference type="EMBL" id="KAJ8660154.1"/>
    </source>
</evidence>
<dbReference type="RefSeq" id="XP_058345067.1">
    <property type="nucleotide sequence ID" value="XM_058484079.1"/>
</dbReference>
<gene>
    <name evidence="3" type="ORF">O0I10_004013</name>
</gene>
<dbReference type="SUPFAM" id="SSF117281">
    <property type="entry name" value="Kelch motif"/>
    <property type="match status" value="1"/>
</dbReference>
<dbReference type="PANTHER" id="PTHR46093">
    <property type="entry name" value="ACYL-COA-BINDING DOMAIN-CONTAINING PROTEIN 5"/>
    <property type="match status" value="1"/>
</dbReference>
<dbReference type="Proteomes" id="UP001234581">
    <property type="component" value="Unassembled WGS sequence"/>
</dbReference>
<dbReference type="GeneID" id="83211426"/>
<keyword evidence="2" id="KW-0677">Repeat</keyword>
<sequence length="343" mass="37917">MNVTGNEQLDSWIVVDYYDKERKPLPANAAFAVSSQPDGSPGMMTYGGDGANGVRDFGTALFYNADAGSWRTLRSKPQSRYTVEVPAVLDNNQTVWIWGGKSHDQDQVAEPETMVVVDRDQEMSTRETVFPADLYGRRGHSAALGADGYTIYYFGGLKGTSERRPLDNSYFGFNDISMDEILVFDTHNLTWTKRTSNGSITPSPRYLHTTTQIPGTNTILLYGGRRFGTKDPVDDFCYMYDTESNEWTKVDLSASVGAGPRWGHSAVLYENNRLFILFGVNIDGVATDDFYVLDVNKKQWEKGVGGMNTHCCSKSGGAAIIQGRRSKSGVIVIAVMMILLLVV</sequence>
<accession>A0AAD7XWX1</accession>
<evidence type="ECO:0000256" key="2">
    <source>
        <dbReference type="ARBA" id="ARBA00022737"/>
    </source>
</evidence>
<dbReference type="Gene3D" id="2.120.10.80">
    <property type="entry name" value="Kelch-type beta propeller"/>
    <property type="match status" value="1"/>
</dbReference>
<proteinExistence type="predicted"/>